<accession>A0A3L6MX41</accession>
<dbReference type="Proteomes" id="UP000270866">
    <property type="component" value="Unassembled WGS sequence"/>
</dbReference>
<dbReference type="Pfam" id="PF07859">
    <property type="entry name" value="Abhydrolase_3"/>
    <property type="match status" value="1"/>
</dbReference>
<evidence type="ECO:0000313" key="3">
    <source>
        <dbReference type="EMBL" id="RKK09542.1"/>
    </source>
</evidence>
<dbReference type="SUPFAM" id="SSF53474">
    <property type="entry name" value="alpha/beta-Hydrolases"/>
    <property type="match status" value="1"/>
</dbReference>
<comment type="caution">
    <text evidence="3">The sequence shown here is derived from an EMBL/GenBank/DDBJ whole genome shotgun (WGS) entry which is preliminary data.</text>
</comment>
<sequence>MADFSPLQYLYLKTLISISRGLAYGPMRSLVRAPRSTRTLIEIPTRDPTRFIKAWLHQSPYRSRTTPGLLINWHGSGFILPSLGMDHEFCDRIANEAGVVVIDADYRKAPEHPYPAPVEDVEDILKWVESQTQCFDLNRIAVSGFSAGANLALVAASELRGHFKKINIRAAYAFYPLVDLARDPAIKKVPHPINPFPVFSLRLFATCYVPKVEQRKDPRVSPIFADPALFPALTIIFTCDADNLLPEAEEMAEKLKAGGANVEVIRLKNAAHGFDKAVKPESDAFKQREIAYSKVVQHLKSL</sequence>
<dbReference type="Gene3D" id="3.40.50.1820">
    <property type="entry name" value="alpha/beta hydrolase"/>
    <property type="match status" value="1"/>
</dbReference>
<dbReference type="EMBL" id="MRCU01000012">
    <property type="protein sequence ID" value="RKK09542.1"/>
    <property type="molecule type" value="Genomic_DNA"/>
</dbReference>
<dbReference type="GO" id="GO:0016787">
    <property type="term" value="F:hydrolase activity"/>
    <property type="evidence" value="ECO:0007669"/>
    <property type="project" value="UniProtKB-KW"/>
</dbReference>
<proteinExistence type="predicted"/>
<dbReference type="PANTHER" id="PTHR48081">
    <property type="entry name" value="AB HYDROLASE SUPERFAMILY PROTEIN C4A8.06C"/>
    <property type="match status" value="1"/>
</dbReference>
<protein>
    <recommendedName>
        <fullName evidence="2">Alpha/beta hydrolase fold-3 domain-containing protein</fullName>
    </recommendedName>
</protein>
<organism evidence="3 4">
    <name type="scientific">Fusarium oxysporum f. sp. cepae</name>
    <dbReference type="NCBI Taxonomy" id="396571"/>
    <lineage>
        <taxon>Eukaryota</taxon>
        <taxon>Fungi</taxon>
        <taxon>Dikarya</taxon>
        <taxon>Ascomycota</taxon>
        <taxon>Pezizomycotina</taxon>
        <taxon>Sordariomycetes</taxon>
        <taxon>Hypocreomycetidae</taxon>
        <taxon>Hypocreales</taxon>
        <taxon>Nectriaceae</taxon>
        <taxon>Fusarium</taxon>
        <taxon>Fusarium oxysporum species complex</taxon>
    </lineage>
</organism>
<dbReference type="InterPro" id="IPR029058">
    <property type="entry name" value="AB_hydrolase_fold"/>
</dbReference>
<keyword evidence="1" id="KW-0378">Hydrolase</keyword>
<evidence type="ECO:0000259" key="2">
    <source>
        <dbReference type="Pfam" id="PF07859"/>
    </source>
</evidence>
<evidence type="ECO:0000313" key="4">
    <source>
        <dbReference type="Proteomes" id="UP000270866"/>
    </source>
</evidence>
<gene>
    <name evidence="3" type="ORF">BFJ65_g15993</name>
</gene>
<dbReference type="InterPro" id="IPR013094">
    <property type="entry name" value="AB_hydrolase_3"/>
</dbReference>
<evidence type="ECO:0000256" key="1">
    <source>
        <dbReference type="ARBA" id="ARBA00022801"/>
    </source>
</evidence>
<dbReference type="AlphaFoldDB" id="A0A3L6MX41"/>
<dbReference type="PANTHER" id="PTHR48081:SF8">
    <property type="entry name" value="ALPHA_BETA HYDROLASE FOLD-3 DOMAIN-CONTAINING PROTEIN-RELATED"/>
    <property type="match status" value="1"/>
</dbReference>
<feature type="domain" description="Alpha/beta hydrolase fold-3" evidence="2">
    <location>
        <begin position="71"/>
        <end position="274"/>
    </location>
</feature>
<reference evidence="3 4" key="1">
    <citation type="journal article" date="2018" name="Sci. Rep.">
        <title>Characterisation of pathogen-specific regions and novel effector candidates in Fusarium oxysporum f. sp. cepae.</title>
        <authorList>
            <person name="Armitage A.D."/>
            <person name="Taylor A."/>
            <person name="Sobczyk M.K."/>
            <person name="Baxter L."/>
            <person name="Greenfield B.P."/>
            <person name="Bates H.J."/>
            <person name="Wilson F."/>
            <person name="Jackson A.C."/>
            <person name="Ott S."/>
            <person name="Harrison R.J."/>
            <person name="Clarkson J.P."/>
        </authorList>
    </citation>
    <scope>NUCLEOTIDE SEQUENCE [LARGE SCALE GENOMIC DNA]</scope>
    <source>
        <strain evidence="3 4">FoC_Fus2</strain>
    </source>
</reference>
<name>A0A3L6MX41_FUSOX</name>
<dbReference type="InterPro" id="IPR050300">
    <property type="entry name" value="GDXG_lipolytic_enzyme"/>
</dbReference>